<evidence type="ECO:0008006" key="7">
    <source>
        <dbReference type="Google" id="ProtNLM"/>
    </source>
</evidence>
<evidence type="ECO:0000256" key="1">
    <source>
        <dbReference type="ARBA" id="ARBA00023054"/>
    </source>
</evidence>
<feature type="region of interest" description="Disordered" evidence="3">
    <location>
        <begin position="142"/>
        <end position="173"/>
    </location>
</feature>
<sequence length="679" mass="77328">MAPHTAVQKTSPFTNKNLARQTLILIVVKVVVMGCGRGDQSPTAQPYCFTSFKWPPPPYWTNLISSAHPHLAMATHAYLLHYDPTPLHESLDFDSIRGLILNLKMGREKKDMNPVILRIGLALAFSLGGMLCTFIRNNSIKPAKSSSEHSKSSDGNNQEISLRSSESEHHASLETANSCQFDPLSSDIHQNSLYDKDSYLLPEFNDLVKEFDSTTITTNLDVAISNANSPPKVNSLAKLDSQEQEINNLRNMVKMHKERERNLEVQLLKYYGLKEQEAAIMELQNRLKLNNMEAKLFALKIESLETDNKRLESQMLNYNKVLTDLEAARAKIKVLQKKLTSEAAQNKERILDLQQRVEKMQKDEDNLIVGIDPEIELKLCRLKDLEIEVNELRKSNSNLQVEKSELTQRLEQVQILATSVMEHQEVEKLKTESEHLKNQNEILSKEMEQLQADRCSDVEELVYMRWLNACLRYELRNHQPGPAKTMARDLSITLSPNSEQKAKRLILEYATQEGDGKTVINIPELGGSDQWSSPSSSNLMNSSELKEDLVDHRSSRKSSYKFLGKVVKFLRRNDPDHCSQCRNSSLERVESVEEDVGSCSDYSFGYSSKRSMDSQMPIDRHSDFGRIDSIAEGGAIDYGSFSSSDSRKSELLKYAEVLQDSYRKPTTRYRWRSTPFSSF</sequence>
<name>A0A5N6P9F2_9ASTR</name>
<protein>
    <recommendedName>
        <fullName evidence="7">Protein CHUP1, chloroplastic</fullName>
    </recommendedName>
</protein>
<evidence type="ECO:0000256" key="2">
    <source>
        <dbReference type="SAM" id="Coils"/>
    </source>
</evidence>
<dbReference type="PANTHER" id="PTHR31342">
    <property type="entry name" value="PROTEIN CHUP1, CHLOROPLASTIC"/>
    <property type="match status" value="1"/>
</dbReference>
<proteinExistence type="predicted"/>
<evidence type="ECO:0000256" key="3">
    <source>
        <dbReference type="SAM" id="MobiDB-lite"/>
    </source>
</evidence>
<dbReference type="InterPro" id="IPR040265">
    <property type="entry name" value="CHUP1/IPGA1-like"/>
</dbReference>
<keyword evidence="4" id="KW-0472">Membrane</keyword>
<feature type="compositionally biased region" description="Polar residues" evidence="3">
    <location>
        <begin position="154"/>
        <end position="164"/>
    </location>
</feature>
<gene>
    <name evidence="5" type="ORF">E3N88_09934</name>
</gene>
<accession>A0A5N6P9F2</accession>
<dbReference type="OrthoDB" id="1870283at2759"/>
<dbReference type="AlphaFoldDB" id="A0A5N6P9F2"/>
<dbReference type="PANTHER" id="PTHR31342:SF4">
    <property type="entry name" value="ACTIN BINDING PROTEIN FAMILY"/>
    <property type="match status" value="1"/>
</dbReference>
<keyword evidence="4" id="KW-1133">Transmembrane helix</keyword>
<comment type="caution">
    <text evidence="5">The sequence shown here is derived from an EMBL/GenBank/DDBJ whole genome shotgun (WGS) entry which is preliminary data.</text>
</comment>
<dbReference type="EMBL" id="SZYD01000005">
    <property type="protein sequence ID" value="KAD6118663.1"/>
    <property type="molecule type" value="Genomic_DNA"/>
</dbReference>
<dbReference type="GO" id="GO:0072699">
    <property type="term" value="P:protein localization to cortical microtubule cytoskeleton"/>
    <property type="evidence" value="ECO:0007669"/>
    <property type="project" value="TreeGrafter"/>
</dbReference>
<organism evidence="5 6">
    <name type="scientific">Mikania micrantha</name>
    <name type="common">bitter vine</name>
    <dbReference type="NCBI Taxonomy" id="192012"/>
    <lineage>
        <taxon>Eukaryota</taxon>
        <taxon>Viridiplantae</taxon>
        <taxon>Streptophyta</taxon>
        <taxon>Embryophyta</taxon>
        <taxon>Tracheophyta</taxon>
        <taxon>Spermatophyta</taxon>
        <taxon>Magnoliopsida</taxon>
        <taxon>eudicotyledons</taxon>
        <taxon>Gunneridae</taxon>
        <taxon>Pentapetalae</taxon>
        <taxon>asterids</taxon>
        <taxon>campanulids</taxon>
        <taxon>Asterales</taxon>
        <taxon>Asteraceae</taxon>
        <taxon>Asteroideae</taxon>
        <taxon>Heliantheae alliance</taxon>
        <taxon>Eupatorieae</taxon>
        <taxon>Mikania</taxon>
    </lineage>
</organism>
<dbReference type="Proteomes" id="UP000326396">
    <property type="component" value="Linkage Group LG13"/>
</dbReference>
<keyword evidence="1 2" id="KW-0175">Coiled coil</keyword>
<feature type="coiled-coil region" evidence="2">
    <location>
        <begin position="232"/>
        <end position="453"/>
    </location>
</feature>
<evidence type="ECO:0000256" key="4">
    <source>
        <dbReference type="SAM" id="Phobius"/>
    </source>
</evidence>
<evidence type="ECO:0000313" key="6">
    <source>
        <dbReference type="Proteomes" id="UP000326396"/>
    </source>
</evidence>
<keyword evidence="6" id="KW-1185">Reference proteome</keyword>
<feature type="transmembrane region" description="Helical" evidence="4">
    <location>
        <begin position="115"/>
        <end position="136"/>
    </location>
</feature>
<dbReference type="GO" id="GO:0055028">
    <property type="term" value="C:cortical microtubule"/>
    <property type="evidence" value="ECO:0007669"/>
    <property type="project" value="TreeGrafter"/>
</dbReference>
<keyword evidence="4" id="KW-0812">Transmembrane</keyword>
<evidence type="ECO:0000313" key="5">
    <source>
        <dbReference type="EMBL" id="KAD6118663.1"/>
    </source>
</evidence>
<reference evidence="5 6" key="1">
    <citation type="submission" date="2019-05" db="EMBL/GenBank/DDBJ databases">
        <title>Mikania micrantha, genome provides insights into the molecular mechanism of rapid growth.</title>
        <authorList>
            <person name="Liu B."/>
        </authorList>
    </citation>
    <scope>NUCLEOTIDE SEQUENCE [LARGE SCALE GENOMIC DNA]</scope>
    <source>
        <strain evidence="5">NLD-2019</strain>
        <tissue evidence="5">Leaf</tissue>
    </source>
</reference>